<proteinExistence type="predicted"/>
<protein>
    <submittedName>
        <fullName evidence="1">Uncharacterized protein</fullName>
    </submittedName>
</protein>
<organism evidence="1 2">
    <name type="scientific">Steinernema carpocapsae</name>
    <name type="common">Entomopathogenic nematode</name>
    <dbReference type="NCBI Taxonomy" id="34508"/>
    <lineage>
        <taxon>Eukaryota</taxon>
        <taxon>Metazoa</taxon>
        <taxon>Ecdysozoa</taxon>
        <taxon>Nematoda</taxon>
        <taxon>Chromadorea</taxon>
        <taxon>Rhabditida</taxon>
        <taxon>Tylenchina</taxon>
        <taxon>Panagrolaimomorpha</taxon>
        <taxon>Strongyloidoidea</taxon>
        <taxon>Steinernematidae</taxon>
        <taxon>Steinernema</taxon>
    </lineage>
</organism>
<comment type="caution">
    <text evidence="1">The sequence shown here is derived from an EMBL/GenBank/DDBJ whole genome shotgun (WGS) entry which is preliminary data.</text>
</comment>
<sequence>MARRWQQDIHRSIRRHTLIRLRAFVSVLPSFACRRQQLALHTSVLTSQSGGVVWRRTIFINAGVGNNWADQEDSKNGFPNLKVLDATDLNLSTLTTERLSG</sequence>
<dbReference type="EMBL" id="AZBU02000007">
    <property type="protein sequence ID" value="TKR70429.1"/>
    <property type="molecule type" value="Genomic_DNA"/>
</dbReference>
<evidence type="ECO:0000313" key="1">
    <source>
        <dbReference type="EMBL" id="TKR70429.1"/>
    </source>
</evidence>
<reference evidence="1 2" key="1">
    <citation type="journal article" date="2015" name="Genome Biol.">
        <title>Comparative genomics of Steinernema reveals deeply conserved gene regulatory networks.</title>
        <authorList>
            <person name="Dillman A.R."/>
            <person name="Macchietto M."/>
            <person name="Porter C.F."/>
            <person name="Rogers A."/>
            <person name="Williams B."/>
            <person name="Antoshechkin I."/>
            <person name="Lee M.M."/>
            <person name="Goodwin Z."/>
            <person name="Lu X."/>
            <person name="Lewis E.E."/>
            <person name="Goodrich-Blair H."/>
            <person name="Stock S.P."/>
            <person name="Adams B.J."/>
            <person name="Sternberg P.W."/>
            <person name="Mortazavi A."/>
        </authorList>
    </citation>
    <scope>NUCLEOTIDE SEQUENCE [LARGE SCALE GENOMIC DNA]</scope>
    <source>
        <strain evidence="1 2">ALL</strain>
    </source>
</reference>
<dbReference type="Proteomes" id="UP000298663">
    <property type="component" value="Unassembled WGS sequence"/>
</dbReference>
<evidence type="ECO:0000313" key="2">
    <source>
        <dbReference type="Proteomes" id="UP000298663"/>
    </source>
</evidence>
<accession>A0A4U5MLQ4</accession>
<dbReference type="AlphaFoldDB" id="A0A4U5MLQ4"/>
<reference evidence="1 2" key="2">
    <citation type="journal article" date="2019" name="G3 (Bethesda)">
        <title>Hybrid Assembly of the Genome of the Entomopathogenic Nematode Steinernema carpocapsae Identifies the X-Chromosome.</title>
        <authorList>
            <person name="Serra L."/>
            <person name="Macchietto M."/>
            <person name="Macias-Munoz A."/>
            <person name="McGill C.J."/>
            <person name="Rodriguez I.M."/>
            <person name="Rodriguez B."/>
            <person name="Murad R."/>
            <person name="Mortazavi A."/>
        </authorList>
    </citation>
    <scope>NUCLEOTIDE SEQUENCE [LARGE SCALE GENOMIC DNA]</scope>
    <source>
        <strain evidence="1 2">ALL</strain>
    </source>
</reference>
<name>A0A4U5MLQ4_STECR</name>
<gene>
    <name evidence="1" type="ORF">L596_022459</name>
</gene>
<keyword evidence="2" id="KW-1185">Reference proteome</keyword>